<dbReference type="EMBL" id="JAWDJW010000067">
    <property type="protein sequence ID" value="KAK3081784.1"/>
    <property type="molecule type" value="Genomic_DNA"/>
</dbReference>
<reference evidence="1" key="1">
    <citation type="submission" date="2024-09" db="EMBL/GenBank/DDBJ databases">
        <title>Black Yeasts Isolated from many extreme environments.</title>
        <authorList>
            <person name="Coleine C."/>
            <person name="Stajich J.E."/>
            <person name="Selbmann L."/>
        </authorList>
    </citation>
    <scope>NUCLEOTIDE SEQUENCE</scope>
    <source>
        <strain evidence="1">CCFEE 5737</strain>
    </source>
</reference>
<evidence type="ECO:0000313" key="1">
    <source>
        <dbReference type="EMBL" id="KAK3081784.1"/>
    </source>
</evidence>
<keyword evidence="2" id="KW-1185">Reference proteome</keyword>
<organism evidence="1 2">
    <name type="scientific">Coniosporium uncinatum</name>
    <dbReference type="NCBI Taxonomy" id="93489"/>
    <lineage>
        <taxon>Eukaryota</taxon>
        <taxon>Fungi</taxon>
        <taxon>Dikarya</taxon>
        <taxon>Ascomycota</taxon>
        <taxon>Pezizomycotina</taxon>
        <taxon>Dothideomycetes</taxon>
        <taxon>Dothideomycetes incertae sedis</taxon>
        <taxon>Coniosporium</taxon>
    </lineage>
</organism>
<evidence type="ECO:0000313" key="2">
    <source>
        <dbReference type="Proteomes" id="UP001186974"/>
    </source>
</evidence>
<comment type="caution">
    <text evidence="1">The sequence shown here is derived from an EMBL/GenBank/DDBJ whole genome shotgun (WGS) entry which is preliminary data.</text>
</comment>
<dbReference type="Proteomes" id="UP001186974">
    <property type="component" value="Unassembled WGS sequence"/>
</dbReference>
<accession>A0ACC3DY78</accession>
<name>A0ACC3DY78_9PEZI</name>
<proteinExistence type="predicted"/>
<protein>
    <submittedName>
        <fullName evidence="1">Uncharacterized protein</fullName>
    </submittedName>
</protein>
<gene>
    <name evidence="1" type="ORF">LTS18_002790</name>
</gene>
<sequence length="289" mass="33373">MAWLDSELVTVDVSLGFRDNVLGDLDLAHFNGFQASFKAEKLRAFVQPLDPDEADGLEGLTYDMVEALLGYPPEIRPVQKTGRHNTRAHFRRYFHTGLWRDRVAALFGWADEDKQKKRRWDDADFRVLARDLSLMYGERRGTDALEGRETRQSEFRRYLCRNASEYIWILPRFDKDSLSILSAQPLRRNYPRAIDTSSQLARVRWHAPFLDGVSEEEMAYVSTTTLRHDARGQAAVKNLIEALQPDQLRSWGKASEGDWLFMPDQTPAYLEISQTVAKQLLSYLPSEEL</sequence>